<proteinExistence type="predicted"/>
<reference evidence="2" key="1">
    <citation type="submission" date="2021-11" db="EMBL/GenBank/DDBJ databases">
        <title>Isoprene-degrading acetogen.</title>
        <authorList>
            <person name="Yang Y."/>
            <person name="Jin H."/>
            <person name="Yan J."/>
        </authorList>
    </citation>
    <scope>NUCLEOTIDE SEQUENCE</scope>
    <source>
        <strain evidence="2">Berkeley</strain>
    </source>
</reference>
<dbReference type="RefSeq" id="WP_243134732.1">
    <property type="nucleotide sequence ID" value="NZ_CP087994.1"/>
</dbReference>
<dbReference type="PROSITE" id="PS50930">
    <property type="entry name" value="HTH_LYTTR"/>
    <property type="match status" value="1"/>
</dbReference>
<dbReference type="Gene3D" id="2.40.50.1020">
    <property type="entry name" value="LytTr DNA-binding domain"/>
    <property type="match status" value="1"/>
</dbReference>
<accession>A0ABY6HF20</accession>
<dbReference type="Pfam" id="PF04397">
    <property type="entry name" value="LytTR"/>
    <property type="match status" value="1"/>
</dbReference>
<evidence type="ECO:0000313" key="3">
    <source>
        <dbReference type="Proteomes" id="UP001163550"/>
    </source>
</evidence>
<gene>
    <name evidence="2" type="ORF">LNN31_14890</name>
</gene>
<dbReference type="InterPro" id="IPR007492">
    <property type="entry name" value="LytTR_DNA-bd_dom"/>
</dbReference>
<keyword evidence="3" id="KW-1185">Reference proteome</keyword>
<name>A0ABY6HF20_9FIRM</name>
<sequence length="71" mass="8545">MFYGKLGDIYPQLEGDQFMKIHKSYLVNYEHVVTFKYNEVRMSNSDCLPISQLKRKEIRALQLRYEIERLG</sequence>
<dbReference type="Proteomes" id="UP001163550">
    <property type="component" value="Chromosome"/>
</dbReference>
<organism evidence="2 3">
    <name type="scientific">Acetobacterium wieringae</name>
    <dbReference type="NCBI Taxonomy" id="52694"/>
    <lineage>
        <taxon>Bacteria</taxon>
        <taxon>Bacillati</taxon>
        <taxon>Bacillota</taxon>
        <taxon>Clostridia</taxon>
        <taxon>Eubacteriales</taxon>
        <taxon>Eubacteriaceae</taxon>
        <taxon>Acetobacterium</taxon>
    </lineage>
</organism>
<dbReference type="EMBL" id="CP087994">
    <property type="protein sequence ID" value="UYO62059.1"/>
    <property type="molecule type" value="Genomic_DNA"/>
</dbReference>
<protein>
    <submittedName>
        <fullName evidence="2">LytTR family transcriptional regulator</fullName>
    </submittedName>
</protein>
<feature type="domain" description="HTH LytTR-type" evidence="1">
    <location>
        <begin position="1"/>
        <end position="64"/>
    </location>
</feature>
<evidence type="ECO:0000259" key="1">
    <source>
        <dbReference type="PROSITE" id="PS50930"/>
    </source>
</evidence>
<evidence type="ECO:0000313" key="2">
    <source>
        <dbReference type="EMBL" id="UYO62059.1"/>
    </source>
</evidence>